<dbReference type="STRING" id="100787.A0A0G4LEJ9"/>
<evidence type="ECO:0000313" key="4">
    <source>
        <dbReference type="Proteomes" id="UP000045706"/>
    </source>
</evidence>
<gene>
    <name evidence="2" type="ORF">BN1708_006451</name>
    <name evidence="1" type="ORF">BN1723_000302</name>
</gene>
<name>A0A0G4LEJ9_VERLO</name>
<dbReference type="AlphaFoldDB" id="A0A0G4LEJ9"/>
<dbReference type="EMBL" id="CVQH01023083">
    <property type="protein sequence ID" value="CRK34617.1"/>
    <property type="molecule type" value="Genomic_DNA"/>
</dbReference>
<evidence type="ECO:0000313" key="2">
    <source>
        <dbReference type="EMBL" id="CRK34617.1"/>
    </source>
</evidence>
<dbReference type="Proteomes" id="UP000044602">
    <property type="component" value="Unassembled WGS sequence"/>
</dbReference>
<evidence type="ECO:0000313" key="1">
    <source>
        <dbReference type="EMBL" id="CRK20462.1"/>
    </source>
</evidence>
<keyword evidence="3" id="KW-1185">Reference proteome</keyword>
<dbReference type="Proteomes" id="UP000045706">
    <property type="component" value="Unassembled WGS sequence"/>
</dbReference>
<dbReference type="EMBL" id="CVQI01011112">
    <property type="protein sequence ID" value="CRK20462.1"/>
    <property type="molecule type" value="Genomic_DNA"/>
</dbReference>
<accession>A0A0G4LEJ9</accession>
<organism evidence="1 4">
    <name type="scientific">Verticillium longisporum</name>
    <name type="common">Verticillium dahliae var. longisporum</name>
    <dbReference type="NCBI Taxonomy" id="100787"/>
    <lineage>
        <taxon>Eukaryota</taxon>
        <taxon>Fungi</taxon>
        <taxon>Dikarya</taxon>
        <taxon>Ascomycota</taxon>
        <taxon>Pezizomycotina</taxon>
        <taxon>Sordariomycetes</taxon>
        <taxon>Hypocreomycetidae</taxon>
        <taxon>Glomerellales</taxon>
        <taxon>Plectosphaerellaceae</taxon>
        <taxon>Verticillium</taxon>
    </lineage>
</organism>
<proteinExistence type="predicted"/>
<reference evidence="3 4" key="1">
    <citation type="submission" date="2015-05" db="EMBL/GenBank/DDBJ databases">
        <authorList>
            <person name="Fogelqvist Johan"/>
        </authorList>
    </citation>
    <scope>NUCLEOTIDE SEQUENCE [LARGE SCALE GENOMIC DNA]</scope>
    <source>
        <strain evidence="2">VL1</strain>
        <strain evidence="1">VL2</strain>
    </source>
</reference>
<sequence>MDANPQTQSAFITTLPREVRDAIYLELWRSSGLRQHILFHSYESDWNARHFCRWACTTDFCVESPLQQDIEQLRHDLDVPLGEDIKKNRDPRATLYGRRMQSPWLNHWACGERAEKAHGFDAIMGFLTSRFCWKGKTVPGVEPEAVPNVYMPMLLSCKAISAECLRSIYESTTFVFTDMKTVQMWFGYCALPPFMQAWPKRGLTPPAFYKYARTFELSLFPTFPRDLLCATKDLPGLPMRHAVYDFHWLRLDRFEHLTNVNIWIESRSLMPLPEDALNFSGIKHFSRETLHEALACFSSVPSVTISTALGPGIGPEDDGRVEHIAPPGVTLFKRGLGDRFHPYLNAIMPGKRLDGLIHTCVQREVRLATEGGGIKLD</sequence>
<evidence type="ECO:0000313" key="3">
    <source>
        <dbReference type="Proteomes" id="UP000044602"/>
    </source>
</evidence>
<protein>
    <submittedName>
        <fullName evidence="1">Uncharacterized protein</fullName>
    </submittedName>
</protein>